<keyword evidence="3" id="KW-0812">Transmembrane</keyword>
<dbReference type="PANTHER" id="PTHR11266">
    <property type="entry name" value="PEROXISOMAL MEMBRANE PROTEIN 2, PXMP2 MPV17"/>
    <property type="match status" value="1"/>
</dbReference>
<dbReference type="AlphaFoldDB" id="A0A9Q9VZR9"/>
<gene>
    <name evidence="7" type="primary">LOC109076695</name>
</gene>
<evidence type="ECO:0000256" key="3">
    <source>
        <dbReference type="ARBA" id="ARBA00022692"/>
    </source>
</evidence>
<protein>
    <submittedName>
        <fullName evidence="7">Mpv17-like protein 2 isoform X2</fullName>
    </submittedName>
</protein>
<keyword evidence="4" id="KW-1133">Transmembrane helix</keyword>
<dbReference type="Proteomes" id="UP001155660">
    <property type="component" value="Chromosome B2"/>
</dbReference>
<dbReference type="GeneID" id="109076695"/>
<comment type="subcellular location">
    <subcellularLocation>
        <location evidence="1">Membrane</location>
        <topology evidence="1">Multi-pass membrane protein</topology>
    </subcellularLocation>
</comment>
<evidence type="ECO:0000256" key="4">
    <source>
        <dbReference type="ARBA" id="ARBA00022989"/>
    </source>
</evidence>
<evidence type="ECO:0000256" key="2">
    <source>
        <dbReference type="ARBA" id="ARBA00006824"/>
    </source>
</evidence>
<sequence length="142" mass="16723">MISRQSKDFLIRIAGYWKPLFRGRFLIVTNTVSSGGMLAAGDFLQQTRETRRTPGRTRDWTRTGMGMMEGHTLSEAQAEFRGKFWEFYKADWCVWPAAQMINFYFLPPKFRVLYVNMITLGWDTYLSYLKHRDRVEATTEAE</sequence>
<reference evidence="7" key="1">
    <citation type="submission" date="2025-08" db="UniProtKB">
        <authorList>
            <consortium name="RefSeq"/>
        </authorList>
    </citation>
    <scope>IDENTIFICATION</scope>
    <source>
        <tissue evidence="7">Muscle</tissue>
    </source>
</reference>
<dbReference type="PANTHER" id="PTHR11266:SF8">
    <property type="entry name" value="MPV17-LIKE PROTEIN 2"/>
    <property type="match status" value="1"/>
</dbReference>
<keyword evidence="5" id="KW-0472">Membrane</keyword>
<evidence type="ECO:0000256" key="6">
    <source>
        <dbReference type="RuleBase" id="RU363053"/>
    </source>
</evidence>
<name>A0A9Q9VZR9_CYPCA</name>
<dbReference type="GO" id="GO:0016020">
    <property type="term" value="C:membrane"/>
    <property type="evidence" value="ECO:0007669"/>
    <property type="project" value="UniProtKB-SubCell"/>
</dbReference>
<organism evidence="7">
    <name type="scientific">Cyprinus carpio</name>
    <name type="common">Common carp</name>
    <dbReference type="NCBI Taxonomy" id="7962"/>
    <lineage>
        <taxon>Eukaryota</taxon>
        <taxon>Metazoa</taxon>
        <taxon>Chordata</taxon>
        <taxon>Craniata</taxon>
        <taxon>Vertebrata</taxon>
        <taxon>Euteleostomi</taxon>
        <taxon>Actinopterygii</taxon>
        <taxon>Neopterygii</taxon>
        <taxon>Teleostei</taxon>
        <taxon>Ostariophysi</taxon>
        <taxon>Cypriniformes</taxon>
        <taxon>Cyprinidae</taxon>
        <taxon>Cyprininae</taxon>
        <taxon>Cyprinus</taxon>
    </lineage>
</organism>
<dbReference type="RefSeq" id="XP_042574185.1">
    <property type="nucleotide sequence ID" value="XM_042718251.1"/>
</dbReference>
<dbReference type="InterPro" id="IPR007248">
    <property type="entry name" value="Mpv17_PMP22"/>
</dbReference>
<evidence type="ECO:0000256" key="1">
    <source>
        <dbReference type="ARBA" id="ARBA00004141"/>
    </source>
</evidence>
<accession>A0A9Q9VZR9</accession>
<comment type="similarity">
    <text evidence="2 6">Belongs to the peroxisomal membrane protein PXMP2/4 family.</text>
</comment>
<dbReference type="Pfam" id="PF04117">
    <property type="entry name" value="Mpv17_PMP22"/>
    <property type="match status" value="1"/>
</dbReference>
<evidence type="ECO:0000256" key="5">
    <source>
        <dbReference type="ARBA" id="ARBA00023136"/>
    </source>
</evidence>
<dbReference type="GO" id="GO:0061668">
    <property type="term" value="P:mitochondrial ribosome assembly"/>
    <property type="evidence" value="ECO:0007669"/>
    <property type="project" value="TreeGrafter"/>
</dbReference>
<proteinExistence type="inferred from homology"/>
<dbReference type="GO" id="GO:0005739">
    <property type="term" value="C:mitochondrion"/>
    <property type="evidence" value="ECO:0007669"/>
    <property type="project" value="TreeGrafter"/>
</dbReference>
<evidence type="ECO:0000313" key="7">
    <source>
        <dbReference type="RefSeq" id="XP_042574185.1"/>
    </source>
</evidence>